<keyword evidence="3" id="KW-1185">Reference proteome</keyword>
<evidence type="ECO:0000313" key="2">
    <source>
        <dbReference type="EMBL" id="TBL68506.1"/>
    </source>
</evidence>
<evidence type="ECO:0000256" key="1">
    <source>
        <dbReference type="SAM" id="MobiDB-lite"/>
    </source>
</evidence>
<gene>
    <name evidence="2" type="ORF">EYB31_38105</name>
</gene>
<name>A0A4Q9DFE5_9BACL</name>
<organism evidence="2 3">
    <name type="scientific">Paenibacillus thalictri</name>
    <dbReference type="NCBI Taxonomy" id="2527873"/>
    <lineage>
        <taxon>Bacteria</taxon>
        <taxon>Bacillati</taxon>
        <taxon>Bacillota</taxon>
        <taxon>Bacilli</taxon>
        <taxon>Bacillales</taxon>
        <taxon>Paenibacillaceae</taxon>
        <taxon>Paenibacillus</taxon>
    </lineage>
</organism>
<comment type="caution">
    <text evidence="2">The sequence shown here is derived from an EMBL/GenBank/DDBJ whole genome shotgun (WGS) entry which is preliminary data.</text>
</comment>
<feature type="compositionally biased region" description="Basic residues" evidence="1">
    <location>
        <begin position="23"/>
        <end position="34"/>
    </location>
</feature>
<reference evidence="2 3" key="1">
    <citation type="submission" date="2019-02" db="EMBL/GenBank/DDBJ databases">
        <title>Paenibacillus sp. nov., isolated from surface-sterilized tissue of Thalictrum simplex L.</title>
        <authorList>
            <person name="Tuo L."/>
        </authorList>
    </citation>
    <scope>NUCLEOTIDE SEQUENCE [LARGE SCALE GENOMIC DNA]</scope>
    <source>
        <strain evidence="2 3">N2SHLJ1</strain>
    </source>
</reference>
<evidence type="ECO:0000313" key="3">
    <source>
        <dbReference type="Proteomes" id="UP000293142"/>
    </source>
</evidence>
<protein>
    <submittedName>
        <fullName evidence="2">Uncharacterized protein</fullName>
    </submittedName>
</protein>
<accession>A0A4Q9DFE5</accession>
<sequence length="209" mass="23313">MARQSKRKMSILQGIRATIHSLTKPKRSSKKANRGKASSAKRVNRNISNAKELQENLEQKITKKISNDMQKMKQQMQQELLEKLTSQNTAHTNHGSEKEKKIEAAIEKRAGSKGNKASTNLNKGIYNPQSDCTFLKLLILSDHVKGEVVVGYEVLDNSSQKIWGIGIHEGTRLGRSTKILNTKVKSRKVESVNANLNCDHPAGVRSSKK</sequence>
<dbReference type="Proteomes" id="UP000293142">
    <property type="component" value="Unassembled WGS sequence"/>
</dbReference>
<dbReference type="EMBL" id="SIRE01000045">
    <property type="protein sequence ID" value="TBL68506.1"/>
    <property type="molecule type" value="Genomic_DNA"/>
</dbReference>
<proteinExistence type="predicted"/>
<dbReference type="AlphaFoldDB" id="A0A4Q9DFE5"/>
<feature type="region of interest" description="Disordered" evidence="1">
    <location>
        <begin position="1"/>
        <end position="52"/>
    </location>
</feature>